<gene>
    <name evidence="7" type="primary">107364955</name>
</gene>
<dbReference type="HOGENOM" id="CLU_006586_13_0_1"/>
<feature type="signal peptide" evidence="5">
    <location>
        <begin position="1"/>
        <end position="16"/>
    </location>
</feature>
<dbReference type="OrthoDB" id="408631at2759"/>
<dbReference type="AlphaFoldDB" id="T1KKH0"/>
<dbReference type="InterPro" id="IPR019826">
    <property type="entry name" value="Carboxylesterase_B_AS"/>
</dbReference>
<dbReference type="GO" id="GO:0019695">
    <property type="term" value="P:choline metabolic process"/>
    <property type="evidence" value="ECO:0007669"/>
    <property type="project" value="TreeGrafter"/>
</dbReference>
<accession>T1KKH0</accession>
<reference evidence="7" key="2">
    <citation type="submission" date="2015-06" db="UniProtKB">
        <authorList>
            <consortium name="EnsemblMetazoa"/>
        </authorList>
    </citation>
    <scope>IDENTIFICATION</scope>
</reference>
<dbReference type="Gene3D" id="3.40.50.1820">
    <property type="entry name" value="alpha/beta hydrolase"/>
    <property type="match status" value="1"/>
</dbReference>
<dbReference type="OMA" id="EYSPACP"/>
<keyword evidence="5" id="KW-0732">Signal</keyword>
<dbReference type="PROSITE" id="PS00122">
    <property type="entry name" value="CARBOXYLESTERASE_B_1"/>
    <property type="match status" value="1"/>
</dbReference>
<evidence type="ECO:0000313" key="7">
    <source>
        <dbReference type="EnsemblMetazoa" id="tetur13g03700.1"/>
    </source>
</evidence>
<dbReference type="EC" id="3.1.1.-" evidence="5"/>
<evidence type="ECO:0000259" key="6">
    <source>
        <dbReference type="Pfam" id="PF00135"/>
    </source>
</evidence>
<evidence type="ECO:0000256" key="3">
    <source>
        <dbReference type="ARBA" id="ARBA00022801"/>
    </source>
</evidence>
<dbReference type="EnsemblMetazoa" id="tetur13g03700.1">
    <property type="protein sequence ID" value="tetur13g03700.1"/>
    <property type="gene ID" value="tetur13g03700"/>
</dbReference>
<protein>
    <recommendedName>
        <fullName evidence="5">Carboxylic ester hydrolase</fullName>
        <ecNumber evidence="5">3.1.1.-</ecNumber>
    </recommendedName>
</protein>
<dbReference type="KEGG" id="tut:107364955"/>
<dbReference type="InterPro" id="IPR029058">
    <property type="entry name" value="AB_hydrolase_fold"/>
</dbReference>
<keyword evidence="4" id="KW-0325">Glycoprotein</keyword>
<sequence>MFVKLIQSTIIELCLTNLLVNCLTITSPEITTKWGIIRGFTERVGDKLVDTYLRIPYAEPPVGPNRFRPPLPLSTPWNSTLDTNEYSPACPEPYIGNDLKRAGKLIVRSENCLYLNIWVPRISSSASSSSNWYDVTKTSKNNDKGLPVMVYAHGGGLVMLSAGDSNFMDGAHLASTGEFIVVTFNFRIGALGWLYCDPQSISGNMGLYDTLMAIDWVHSNINLFGGDPNRITINGLSSGGNMVTSLFLGGHLNKYASGLIAHSGIMSDVYSEPVEKAKRRCELFSLKTSCRRVDQPIDSNVLQCLQNLPTVQLLLAQTALATEKEKLNSKRPELFLITTGETLFPANFTELYKQRKWKKSIPIYISLVTDEASVIQHYWPRKGTQNSYETFQKYIQSIAPTLVTRELASPEDVTADLSKVYLTGFKDSSMALIDLSMRRMLGDWYITCPTLYFADQLSLTNPVWVSLFGYTMNPASKNLPPLVTGRKYGARHGLDIFFYFGVPHYASHGYDDRDRQISTAAMLIWSRFIHYGNVNWTPYQSTSTGRILPYYKELSVNKAAISTINQDRYRCYVWDDFYHKP</sequence>
<dbReference type="PANTHER" id="PTHR43918:SF4">
    <property type="entry name" value="CARBOXYLIC ESTER HYDROLASE"/>
    <property type="match status" value="1"/>
</dbReference>
<evidence type="ECO:0000256" key="1">
    <source>
        <dbReference type="ARBA" id="ARBA00005964"/>
    </source>
</evidence>
<keyword evidence="3 5" id="KW-0378">Hydrolase</keyword>
<comment type="similarity">
    <text evidence="1 5">Belongs to the type-B carboxylesterase/lipase family.</text>
</comment>
<keyword evidence="8" id="KW-1185">Reference proteome</keyword>
<dbReference type="EMBL" id="CAEY01000176">
    <property type="status" value="NOT_ANNOTATED_CDS"/>
    <property type="molecule type" value="Genomic_DNA"/>
</dbReference>
<dbReference type="GO" id="GO:0006581">
    <property type="term" value="P:acetylcholine catabolic process"/>
    <property type="evidence" value="ECO:0007669"/>
    <property type="project" value="TreeGrafter"/>
</dbReference>
<dbReference type="Pfam" id="PF00135">
    <property type="entry name" value="COesterase"/>
    <property type="match status" value="1"/>
</dbReference>
<dbReference type="ESTHER" id="tetur-t1kkh0">
    <property type="family name" value="Cholinesterase-like"/>
</dbReference>
<feature type="domain" description="Carboxylesterase type B" evidence="6">
    <location>
        <begin position="27"/>
        <end position="536"/>
    </location>
</feature>
<proteinExistence type="inferred from homology"/>
<reference evidence="8" key="1">
    <citation type="submission" date="2011-08" db="EMBL/GenBank/DDBJ databases">
        <authorList>
            <person name="Rombauts S."/>
        </authorList>
    </citation>
    <scope>NUCLEOTIDE SEQUENCE</scope>
    <source>
        <strain evidence="8">London</strain>
    </source>
</reference>
<dbReference type="GO" id="GO:0005615">
    <property type="term" value="C:extracellular space"/>
    <property type="evidence" value="ECO:0007669"/>
    <property type="project" value="TreeGrafter"/>
</dbReference>
<dbReference type="Proteomes" id="UP000015104">
    <property type="component" value="Unassembled WGS sequence"/>
</dbReference>
<organism evidence="7 8">
    <name type="scientific">Tetranychus urticae</name>
    <name type="common">Two-spotted spider mite</name>
    <dbReference type="NCBI Taxonomy" id="32264"/>
    <lineage>
        <taxon>Eukaryota</taxon>
        <taxon>Metazoa</taxon>
        <taxon>Ecdysozoa</taxon>
        <taxon>Arthropoda</taxon>
        <taxon>Chelicerata</taxon>
        <taxon>Arachnida</taxon>
        <taxon>Acari</taxon>
        <taxon>Acariformes</taxon>
        <taxon>Trombidiformes</taxon>
        <taxon>Prostigmata</taxon>
        <taxon>Eleutherengona</taxon>
        <taxon>Raphignathae</taxon>
        <taxon>Tetranychoidea</taxon>
        <taxon>Tetranychidae</taxon>
        <taxon>Tetranychus</taxon>
    </lineage>
</organism>
<evidence type="ECO:0000256" key="5">
    <source>
        <dbReference type="RuleBase" id="RU361235"/>
    </source>
</evidence>
<dbReference type="SUPFAM" id="SSF53474">
    <property type="entry name" value="alpha/beta-Hydrolases"/>
    <property type="match status" value="1"/>
</dbReference>
<dbReference type="InterPro" id="IPR002018">
    <property type="entry name" value="CarbesteraseB"/>
</dbReference>
<keyword evidence="2" id="KW-0719">Serine esterase</keyword>
<dbReference type="PANTHER" id="PTHR43918">
    <property type="entry name" value="ACETYLCHOLINESTERASE"/>
    <property type="match status" value="1"/>
</dbReference>
<dbReference type="GO" id="GO:0003990">
    <property type="term" value="F:acetylcholinesterase activity"/>
    <property type="evidence" value="ECO:0007669"/>
    <property type="project" value="TreeGrafter"/>
</dbReference>
<evidence type="ECO:0000313" key="8">
    <source>
        <dbReference type="Proteomes" id="UP000015104"/>
    </source>
</evidence>
<evidence type="ECO:0000256" key="4">
    <source>
        <dbReference type="ARBA" id="ARBA00023180"/>
    </source>
</evidence>
<evidence type="ECO:0000256" key="2">
    <source>
        <dbReference type="ARBA" id="ARBA00022487"/>
    </source>
</evidence>
<feature type="chain" id="PRO_5005147109" description="Carboxylic ester hydrolase" evidence="5">
    <location>
        <begin position="17"/>
        <end position="581"/>
    </location>
</feature>
<dbReference type="eggNOG" id="KOG4389">
    <property type="taxonomic scope" value="Eukaryota"/>
</dbReference>
<dbReference type="GO" id="GO:0005886">
    <property type="term" value="C:plasma membrane"/>
    <property type="evidence" value="ECO:0007669"/>
    <property type="project" value="TreeGrafter"/>
</dbReference>
<dbReference type="InterPro" id="IPR050654">
    <property type="entry name" value="AChE-related_enzymes"/>
</dbReference>
<name>T1KKH0_TETUR</name>